<dbReference type="AlphaFoldDB" id="G5B0I0"/>
<dbReference type="GO" id="GO:0031683">
    <property type="term" value="F:G-protein beta/gamma-subunit complex binding"/>
    <property type="evidence" value="ECO:0007669"/>
    <property type="project" value="InterPro"/>
</dbReference>
<dbReference type="GO" id="GO:0005834">
    <property type="term" value="C:heterotrimeric G-protein complex"/>
    <property type="evidence" value="ECO:0007669"/>
    <property type="project" value="TreeGrafter"/>
</dbReference>
<dbReference type="GO" id="GO:0001664">
    <property type="term" value="F:G protein-coupled receptor binding"/>
    <property type="evidence" value="ECO:0007669"/>
    <property type="project" value="TreeGrafter"/>
</dbReference>
<dbReference type="InParanoid" id="G5B0I0"/>
<keyword evidence="1" id="KW-0479">Metal-binding</keyword>
<evidence type="ECO:0000313" key="6">
    <source>
        <dbReference type="EMBL" id="EHB02791.1"/>
    </source>
</evidence>
<protein>
    <submittedName>
        <fullName evidence="6">Guanine nucleotide-binding protein subunit alpha-11</fullName>
    </submittedName>
</protein>
<evidence type="ECO:0000256" key="5">
    <source>
        <dbReference type="PIRSR" id="PIRSR601019-1"/>
    </source>
</evidence>
<dbReference type="PANTHER" id="PTHR10218:SF329">
    <property type="entry name" value="GUANINE NUCLEOTIDE-BINDING PROTEIN G(Q) SUBUNIT ALPHA"/>
    <property type="match status" value="1"/>
</dbReference>
<keyword evidence="2 5" id="KW-0547">Nucleotide-binding</keyword>
<reference evidence="6 7" key="1">
    <citation type="journal article" date="2011" name="Nature">
        <title>Genome sequencing reveals insights into physiology and longevity of the naked mole rat.</title>
        <authorList>
            <person name="Kim E.B."/>
            <person name="Fang X."/>
            <person name="Fushan A.A."/>
            <person name="Huang Z."/>
            <person name="Lobanov A.V."/>
            <person name="Han L."/>
            <person name="Marino S.M."/>
            <person name="Sun X."/>
            <person name="Turanov A.A."/>
            <person name="Yang P."/>
            <person name="Yim S.H."/>
            <person name="Zhao X."/>
            <person name="Kasaikina M.V."/>
            <person name="Stoletzki N."/>
            <person name="Peng C."/>
            <person name="Polak P."/>
            <person name="Xiong Z."/>
            <person name="Kiezun A."/>
            <person name="Zhu Y."/>
            <person name="Chen Y."/>
            <person name="Kryukov G.V."/>
            <person name="Zhang Q."/>
            <person name="Peshkin L."/>
            <person name="Yang L."/>
            <person name="Bronson R.T."/>
            <person name="Buffenstein R."/>
            <person name="Wang B."/>
            <person name="Han C."/>
            <person name="Li Q."/>
            <person name="Chen L."/>
            <person name="Zhao W."/>
            <person name="Sunyaev S.R."/>
            <person name="Park T.J."/>
            <person name="Zhang G."/>
            <person name="Wang J."/>
            <person name="Gladyshev V.N."/>
        </authorList>
    </citation>
    <scope>NUCLEOTIDE SEQUENCE [LARGE SCALE GENOMIC DNA]</scope>
</reference>
<dbReference type="InterPro" id="IPR027417">
    <property type="entry name" value="P-loop_NTPase"/>
</dbReference>
<accession>G5B0I0</accession>
<keyword evidence="4" id="KW-0807">Transducer</keyword>
<dbReference type="STRING" id="10181.G5B0I0"/>
<keyword evidence="3 5" id="KW-0342">GTP-binding</keyword>
<feature type="binding site" evidence="5">
    <location>
        <begin position="27"/>
        <end position="30"/>
    </location>
    <ligand>
        <name>GTP</name>
        <dbReference type="ChEBI" id="CHEBI:37565"/>
    </ligand>
</feature>
<gene>
    <name evidence="6" type="ORF">GW7_00947</name>
</gene>
<dbReference type="GO" id="GO:0005737">
    <property type="term" value="C:cytoplasm"/>
    <property type="evidence" value="ECO:0007669"/>
    <property type="project" value="TreeGrafter"/>
</dbReference>
<evidence type="ECO:0000256" key="1">
    <source>
        <dbReference type="ARBA" id="ARBA00022723"/>
    </source>
</evidence>
<dbReference type="GO" id="GO:0003924">
    <property type="term" value="F:GTPase activity"/>
    <property type="evidence" value="ECO:0007669"/>
    <property type="project" value="InterPro"/>
</dbReference>
<dbReference type="EMBL" id="JH167820">
    <property type="protein sequence ID" value="EHB02791.1"/>
    <property type="molecule type" value="Genomic_DNA"/>
</dbReference>
<organism evidence="6 7">
    <name type="scientific">Heterocephalus glaber</name>
    <name type="common">Naked mole rat</name>
    <dbReference type="NCBI Taxonomy" id="10181"/>
    <lineage>
        <taxon>Eukaryota</taxon>
        <taxon>Metazoa</taxon>
        <taxon>Chordata</taxon>
        <taxon>Craniata</taxon>
        <taxon>Vertebrata</taxon>
        <taxon>Euteleostomi</taxon>
        <taxon>Mammalia</taxon>
        <taxon>Eutheria</taxon>
        <taxon>Euarchontoglires</taxon>
        <taxon>Glires</taxon>
        <taxon>Rodentia</taxon>
        <taxon>Hystricomorpha</taxon>
        <taxon>Bathyergidae</taxon>
        <taxon>Heterocephalus</taxon>
    </lineage>
</organism>
<dbReference type="PROSITE" id="PS51882">
    <property type="entry name" value="G_ALPHA"/>
    <property type="match status" value="1"/>
</dbReference>
<dbReference type="FunFam" id="3.40.50.300:FF:000692">
    <property type="entry name" value="Guanine nucleotide-binding protein subunit alpha"/>
    <property type="match status" value="2"/>
</dbReference>
<name>G5B0I0_HETGA</name>
<dbReference type="GO" id="GO:0005525">
    <property type="term" value="F:GTP binding"/>
    <property type="evidence" value="ECO:0007669"/>
    <property type="project" value="UniProtKB-KW"/>
</dbReference>
<evidence type="ECO:0000256" key="2">
    <source>
        <dbReference type="ARBA" id="ARBA00022741"/>
    </source>
</evidence>
<evidence type="ECO:0000313" key="7">
    <source>
        <dbReference type="Proteomes" id="UP000006813"/>
    </source>
</evidence>
<dbReference type="GO" id="GO:0046872">
    <property type="term" value="F:metal ion binding"/>
    <property type="evidence" value="ECO:0007669"/>
    <property type="project" value="UniProtKB-KW"/>
</dbReference>
<sequence length="88" mass="10151">MEESKVLFRTIITYPWFQNSSVIVFLNKKDLLKDKILCSAPGGLLPRIRCKIIYSHFTCATDTENIHFAFAAVKDTILQLNLKEYNLV</sequence>
<dbReference type="GO" id="GO:0007188">
    <property type="term" value="P:adenylate cyclase-modulating G protein-coupled receptor signaling pathway"/>
    <property type="evidence" value="ECO:0007669"/>
    <property type="project" value="TreeGrafter"/>
</dbReference>
<evidence type="ECO:0000256" key="4">
    <source>
        <dbReference type="ARBA" id="ARBA00023224"/>
    </source>
</evidence>
<dbReference type="SUPFAM" id="SSF52540">
    <property type="entry name" value="P-loop containing nucleoside triphosphate hydrolases"/>
    <property type="match status" value="1"/>
</dbReference>
<evidence type="ECO:0000256" key="3">
    <source>
        <dbReference type="ARBA" id="ARBA00023134"/>
    </source>
</evidence>
<dbReference type="Proteomes" id="UP000006813">
    <property type="component" value="Unassembled WGS sequence"/>
</dbReference>
<dbReference type="Gene3D" id="3.40.50.300">
    <property type="entry name" value="P-loop containing nucleotide triphosphate hydrolases"/>
    <property type="match status" value="1"/>
</dbReference>
<proteinExistence type="predicted"/>
<dbReference type="InterPro" id="IPR001019">
    <property type="entry name" value="Gprotein_alpha_su"/>
</dbReference>
<dbReference type="PANTHER" id="PTHR10218">
    <property type="entry name" value="GTP-BINDING PROTEIN ALPHA SUBUNIT"/>
    <property type="match status" value="1"/>
</dbReference>